<dbReference type="PANTHER" id="PTHR48100:SF1">
    <property type="entry name" value="HISTIDINE PHOSPHATASE FAMILY PROTEIN-RELATED"/>
    <property type="match status" value="1"/>
</dbReference>
<dbReference type="InterPro" id="IPR029033">
    <property type="entry name" value="His_PPase_superfam"/>
</dbReference>
<sequence>MPRLHFVRHGQASFGAKDYDNLSEIGHLQSKVLGKAMWREGAGRLYSGTLKRHCQTAEGFAAGVAYEQEPRWNEFDYLNIIGAMRPEFDSSQAIGDFVAKSKNPNLEFQAIYDAAVQRWADGENDQDYNESRSDFRLRIRSAIDDLANSLPKDGTAFVFSSGGPISAVVQEVMDLSETTTRQVERVLHNASVTTISVSSNRTHMIAFNQHHHLEAEDAKLITHR</sequence>
<dbReference type="Gene3D" id="3.40.50.1240">
    <property type="entry name" value="Phosphoglycerate mutase-like"/>
    <property type="match status" value="1"/>
</dbReference>
<dbReference type="Proteomes" id="UP000002745">
    <property type="component" value="Chromosome"/>
</dbReference>
<proteinExistence type="predicted"/>
<dbReference type="PANTHER" id="PTHR48100">
    <property type="entry name" value="BROAD-SPECIFICITY PHOSPHATASE YOR283W-RELATED"/>
    <property type="match status" value="1"/>
</dbReference>
<dbReference type="AlphaFoldDB" id="C6XR01"/>
<dbReference type="STRING" id="582402.Hbal_2859"/>
<evidence type="ECO:0000313" key="2">
    <source>
        <dbReference type="Proteomes" id="UP000002745"/>
    </source>
</evidence>
<dbReference type="Pfam" id="PF00300">
    <property type="entry name" value="His_Phos_1"/>
    <property type="match status" value="2"/>
</dbReference>
<dbReference type="SUPFAM" id="SSF53254">
    <property type="entry name" value="Phosphoglycerate mutase-like"/>
    <property type="match status" value="1"/>
</dbReference>
<organism evidence="1 2">
    <name type="scientific">Hirschia baltica (strain ATCC 49814 / DSM 5838 / IFAM 1418)</name>
    <dbReference type="NCBI Taxonomy" id="582402"/>
    <lineage>
        <taxon>Bacteria</taxon>
        <taxon>Pseudomonadati</taxon>
        <taxon>Pseudomonadota</taxon>
        <taxon>Alphaproteobacteria</taxon>
        <taxon>Hyphomonadales</taxon>
        <taxon>Hyphomonadaceae</taxon>
        <taxon>Hirschia</taxon>
    </lineage>
</organism>
<keyword evidence="2" id="KW-1185">Reference proteome</keyword>
<name>C6XR01_HIRBI</name>
<dbReference type="OrthoDB" id="280692at2"/>
<reference evidence="2" key="1">
    <citation type="journal article" date="2011" name="J. Bacteriol.">
        <title>Genome sequences of eight morphologically diverse alphaproteobacteria.</title>
        <authorList>
            <consortium name="US DOE Joint Genome Institute"/>
            <person name="Brown P.J."/>
            <person name="Kysela D.T."/>
            <person name="Buechlein A."/>
            <person name="Hemmerich C."/>
            <person name="Brun Y.V."/>
        </authorList>
    </citation>
    <scope>NUCLEOTIDE SEQUENCE [LARGE SCALE GENOMIC DNA]</scope>
    <source>
        <strain evidence="2">ATCC 49814 / DSM 5838 / IFAM 1418</strain>
    </source>
</reference>
<dbReference type="EMBL" id="CP001678">
    <property type="protein sequence ID" value="ACT60532.1"/>
    <property type="molecule type" value="Genomic_DNA"/>
</dbReference>
<protein>
    <submittedName>
        <fullName evidence="1">Phosphoglycerate mutase</fullName>
    </submittedName>
</protein>
<dbReference type="SMART" id="SM00855">
    <property type="entry name" value="PGAM"/>
    <property type="match status" value="1"/>
</dbReference>
<dbReference type="HOGENOM" id="CLU_084200_0_0_5"/>
<evidence type="ECO:0000313" key="1">
    <source>
        <dbReference type="EMBL" id="ACT60532.1"/>
    </source>
</evidence>
<dbReference type="GO" id="GO:0005737">
    <property type="term" value="C:cytoplasm"/>
    <property type="evidence" value="ECO:0007669"/>
    <property type="project" value="TreeGrafter"/>
</dbReference>
<dbReference type="KEGG" id="hba:Hbal_2859"/>
<dbReference type="eggNOG" id="COG0406">
    <property type="taxonomic scope" value="Bacteria"/>
</dbReference>
<accession>C6XR01</accession>
<gene>
    <name evidence="1" type="ordered locus">Hbal_2859</name>
</gene>
<dbReference type="CDD" id="cd07067">
    <property type="entry name" value="HP_PGM_like"/>
    <property type="match status" value="1"/>
</dbReference>
<dbReference type="InterPro" id="IPR050275">
    <property type="entry name" value="PGM_Phosphatase"/>
</dbReference>
<dbReference type="GO" id="GO:0016791">
    <property type="term" value="F:phosphatase activity"/>
    <property type="evidence" value="ECO:0007669"/>
    <property type="project" value="TreeGrafter"/>
</dbReference>
<dbReference type="RefSeq" id="WP_015828682.1">
    <property type="nucleotide sequence ID" value="NC_012982.1"/>
</dbReference>
<dbReference type="InterPro" id="IPR013078">
    <property type="entry name" value="His_Pase_superF_clade-1"/>
</dbReference>